<reference evidence="1" key="1">
    <citation type="submission" date="2020-10" db="EMBL/GenBank/DDBJ databases">
        <authorList>
            <person name="Gilroy R."/>
        </authorList>
    </citation>
    <scope>NUCLEOTIDE SEQUENCE</scope>
    <source>
        <strain evidence="1">1383</strain>
    </source>
</reference>
<dbReference type="Pfam" id="PF11756">
    <property type="entry name" value="YgbA_NO"/>
    <property type="match status" value="1"/>
</dbReference>
<evidence type="ECO:0000313" key="2">
    <source>
        <dbReference type="Proteomes" id="UP000824161"/>
    </source>
</evidence>
<dbReference type="AlphaFoldDB" id="A0A9D1H9E4"/>
<reference evidence="1" key="2">
    <citation type="journal article" date="2021" name="PeerJ">
        <title>Extensive microbial diversity within the chicken gut microbiome revealed by metagenomics and culture.</title>
        <authorList>
            <person name="Gilroy R."/>
            <person name="Ravi A."/>
            <person name="Getino M."/>
            <person name="Pursley I."/>
            <person name="Horton D.L."/>
            <person name="Alikhan N.F."/>
            <person name="Baker D."/>
            <person name="Gharbi K."/>
            <person name="Hall N."/>
            <person name="Watson M."/>
            <person name="Adriaenssens E.M."/>
            <person name="Foster-Nyarko E."/>
            <person name="Jarju S."/>
            <person name="Secka A."/>
            <person name="Antonio M."/>
            <person name="Oren A."/>
            <person name="Chaudhuri R.R."/>
            <person name="La Ragione R."/>
            <person name="Hildebrand F."/>
            <person name="Pallen M.J."/>
        </authorList>
    </citation>
    <scope>NUCLEOTIDE SEQUENCE</scope>
    <source>
        <strain evidence="1">1383</strain>
    </source>
</reference>
<comment type="caution">
    <text evidence="1">The sequence shown here is derived from an EMBL/GenBank/DDBJ whole genome shotgun (WGS) entry which is preliminary data.</text>
</comment>
<protein>
    <submittedName>
        <fullName evidence="1">Nitrous oxide-stimulated promoter family protein</fullName>
    </submittedName>
</protein>
<proteinExistence type="predicted"/>
<gene>
    <name evidence="1" type="ORF">IAC44_00080</name>
</gene>
<dbReference type="Proteomes" id="UP000824161">
    <property type="component" value="Unassembled WGS sequence"/>
</dbReference>
<evidence type="ECO:0000313" key="1">
    <source>
        <dbReference type="EMBL" id="HIT97215.1"/>
    </source>
</evidence>
<name>A0A9D1H9E4_9FLAO</name>
<dbReference type="NCBIfam" id="NF007714">
    <property type="entry name" value="PRK10410.1-2"/>
    <property type="match status" value="1"/>
</dbReference>
<organism evidence="1 2">
    <name type="scientific">Candidatus Merdimorpha stercoravium</name>
    <dbReference type="NCBI Taxonomy" id="2840863"/>
    <lineage>
        <taxon>Bacteria</taxon>
        <taxon>Pseudomonadati</taxon>
        <taxon>Bacteroidota</taxon>
        <taxon>Flavobacteriia</taxon>
        <taxon>Flavobacteriales</taxon>
        <taxon>Candidatus Merdimorpha</taxon>
    </lineage>
</organism>
<dbReference type="EMBL" id="DVLY01000002">
    <property type="protein sequence ID" value="HIT97215.1"/>
    <property type="molecule type" value="Genomic_DNA"/>
</dbReference>
<dbReference type="InterPro" id="IPR020483">
    <property type="entry name" value="Uncharacterised_YgbA"/>
</dbReference>
<sequence length="107" mass="12745">MARQRRVLERMIGLYCRGRHGSRMGEFCPRCEELYRYALRRLGGCPFGSEKPNCSSCRVHCYAPAMRERIREVMRYAGPRMLWCYPGDALAYLWRKVRIRPKDRPGR</sequence>
<accession>A0A9D1H9E4</accession>